<dbReference type="FunFam" id="1.10.274.30:FF:000008">
    <property type="entry name" value="MRG (Mortality factor-Related Gene) related"/>
    <property type="match status" value="1"/>
</dbReference>
<dbReference type="Gene3D" id="1.10.274.30">
    <property type="entry name" value="MRG domain"/>
    <property type="match status" value="1"/>
</dbReference>
<feature type="compositionally biased region" description="Basic and acidic residues" evidence="6">
    <location>
        <begin position="93"/>
        <end position="113"/>
    </location>
</feature>
<comment type="subcellular location">
    <subcellularLocation>
        <location evidence="1">Nucleus</location>
    </subcellularLocation>
</comment>
<dbReference type="InterPro" id="IPR016197">
    <property type="entry name" value="Chromo-like_dom_sf"/>
</dbReference>
<dbReference type="PROSITE" id="PS51640">
    <property type="entry name" value="MRG"/>
    <property type="match status" value="1"/>
</dbReference>
<dbReference type="PANTHER" id="PTHR10880">
    <property type="entry name" value="MORTALITY FACTOR 4-LIKE PROTEIN"/>
    <property type="match status" value="1"/>
</dbReference>
<dbReference type="InterPro" id="IPR026541">
    <property type="entry name" value="MRG_dom"/>
</dbReference>
<evidence type="ECO:0000256" key="6">
    <source>
        <dbReference type="SAM" id="MobiDB-lite"/>
    </source>
</evidence>
<keyword evidence="9" id="KW-1185">Reference proteome</keyword>
<keyword evidence="3" id="KW-0805">Transcription regulation</keyword>
<dbReference type="InterPro" id="IPR008676">
    <property type="entry name" value="MRG"/>
</dbReference>
<dbReference type="OMA" id="HKFFDIE"/>
<dbReference type="GO" id="GO:0035267">
    <property type="term" value="C:NuA4 histone acetyltransferase complex"/>
    <property type="evidence" value="ECO:0007669"/>
    <property type="project" value="TreeGrafter"/>
</dbReference>
<dbReference type="SUPFAM" id="SSF54160">
    <property type="entry name" value="Chromo domain-like"/>
    <property type="match status" value="1"/>
</dbReference>
<reference evidence="8" key="2">
    <citation type="submission" date="2022-06" db="UniProtKB">
        <authorList>
            <consortium name="EnsemblMetazoa"/>
        </authorList>
    </citation>
    <scope>IDENTIFICATION</scope>
    <source>
        <strain evidence="8">DF5081</strain>
    </source>
</reference>
<evidence type="ECO:0000256" key="2">
    <source>
        <dbReference type="ARBA" id="ARBA00022853"/>
    </source>
</evidence>
<dbReference type="EnsemblMetazoa" id="CJA07725.1">
    <property type="protein sequence ID" value="CJA07725.1"/>
    <property type="gene ID" value="WBGene00126929"/>
</dbReference>
<dbReference type="Pfam" id="PF05712">
    <property type="entry name" value="MRG"/>
    <property type="match status" value="1"/>
</dbReference>
<keyword evidence="5" id="KW-0539">Nucleus</keyword>
<dbReference type="Proteomes" id="UP000005237">
    <property type="component" value="Unassembled WGS sequence"/>
</dbReference>
<evidence type="ECO:0000256" key="3">
    <source>
        <dbReference type="ARBA" id="ARBA00023015"/>
    </source>
</evidence>
<feature type="domain" description="MRG" evidence="7">
    <location>
        <begin position="121"/>
        <end position="315"/>
    </location>
</feature>
<protein>
    <submittedName>
        <fullName evidence="8">MRG domain-containing protein</fullName>
    </submittedName>
</protein>
<evidence type="ECO:0000313" key="9">
    <source>
        <dbReference type="Proteomes" id="UP000005237"/>
    </source>
</evidence>
<evidence type="ECO:0000313" key="8">
    <source>
        <dbReference type="EnsemblMetazoa" id="CJA07725.1"/>
    </source>
</evidence>
<proteinExistence type="predicted"/>
<feature type="region of interest" description="Disordered" evidence="6">
    <location>
        <begin position="86"/>
        <end position="122"/>
    </location>
</feature>
<reference evidence="9" key="1">
    <citation type="submission" date="2010-08" db="EMBL/GenBank/DDBJ databases">
        <authorList>
            <consortium name="Caenorhabditis japonica Sequencing Consortium"/>
            <person name="Wilson R.K."/>
        </authorList>
    </citation>
    <scope>NUCLEOTIDE SEQUENCE [LARGE SCALE GENOMIC DNA]</scope>
    <source>
        <strain evidence="9">DF5081</strain>
    </source>
</reference>
<dbReference type="Gene3D" id="2.30.30.140">
    <property type="match status" value="1"/>
</dbReference>
<accession>A0A8R1DNH4</accession>
<evidence type="ECO:0000256" key="1">
    <source>
        <dbReference type="ARBA" id="ARBA00004123"/>
    </source>
</evidence>
<organism evidence="8 9">
    <name type="scientific">Caenorhabditis japonica</name>
    <dbReference type="NCBI Taxonomy" id="281687"/>
    <lineage>
        <taxon>Eukaryota</taxon>
        <taxon>Metazoa</taxon>
        <taxon>Ecdysozoa</taxon>
        <taxon>Nematoda</taxon>
        <taxon>Chromadorea</taxon>
        <taxon>Rhabditida</taxon>
        <taxon>Rhabditina</taxon>
        <taxon>Rhabditomorpha</taxon>
        <taxon>Rhabditoidea</taxon>
        <taxon>Rhabditidae</taxon>
        <taxon>Peloderinae</taxon>
        <taxon>Caenorhabditis</taxon>
    </lineage>
</organism>
<evidence type="ECO:0000256" key="5">
    <source>
        <dbReference type="ARBA" id="ARBA00023242"/>
    </source>
</evidence>
<dbReference type="PANTHER" id="PTHR10880:SF48">
    <property type="entry name" value="MORTALITY FACTOR 4 LIKE 2"/>
    <property type="match status" value="1"/>
</dbReference>
<keyword evidence="4" id="KW-0804">Transcription</keyword>
<evidence type="ECO:0000256" key="4">
    <source>
        <dbReference type="ARBA" id="ARBA00023163"/>
    </source>
</evidence>
<keyword evidence="2" id="KW-0156">Chromatin regulator</keyword>
<dbReference type="InterPro" id="IPR038217">
    <property type="entry name" value="MRG_C_sf"/>
</dbReference>
<sequence>MPKVHLAFAVGDNLTCVSKGLGYDAKIQEIKKQDSADPLYVVHFMNWNHRYDETIPASQAKERLHSGTAEEYEALTGIPVAPANKAKKAAKTTKKEVVAKPAEKTKTPKRAERTSVTPALSSSSSMDQDLKVTLPRPLILLLSDDFYMSERDVLPTCPARFTIDRIVADYIKSIPITNQNLRIMDDLLIEYEENDVKITNVALICTARALCDYFNVVHGYQLLYQSERAQYAALIAKESRVKNVEIATLPEHGFRASEHYGIVHLLRMIARLPQLFQLTKWNDHLISRIMVGVHDFLVFLNKNHTDYLSGADDYEPKAKAVELFKTAPSRKTGRKSSSN</sequence>
<dbReference type="GO" id="GO:0005634">
    <property type="term" value="C:nucleus"/>
    <property type="evidence" value="ECO:0007669"/>
    <property type="project" value="UniProtKB-SubCell"/>
</dbReference>
<dbReference type="GO" id="GO:0006355">
    <property type="term" value="P:regulation of DNA-templated transcription"/>
    <property type="evidence" value="ECO:0007669"/>
    <property type="project" value="InterPro"/>
</dbReference>
<dbReference type="GO" id="GO:0006325">
    <property type="term" value="P:chromatin organization"/>
    <property type="evidence" value="ECO:0007669"/>
    <property type="project" value="UniProtKB-KW"/>
</dbReference>
<dbReference type="AlphaFoldDB" id="A0A8R1DNH4"/>
<name>A0A8R1DNH4_CAEJA</name>
<evidence type="ECO:0000259" key="7">
    <source>
        <dbReference type="Pfam" id="PF05712"/>
    </source>
</evidence>